<dbReference type="Gene3D" id="1.20.1250.20">
    <property type="entry name" value="MFS general substrate transporter like domains"/>
    <property type="match status" value="1"/>
</dbReference>
<evidence type="ECO:0000256" key="3">
    <source>
        <dbReference type="ARBA" id="ARBA00022448"/>
    </source>
</evidence>
<dbReference type="PANTHER" id="PTHR23511:SF35">
    <property type="entry name" value="MAJOR FACILITATOR SUPERFAMILY (MFS) PROFILE DOMAIN-CONTAINING PROTEIN"/>
    <property type="match status" value="1"/>
</dbReference>
<feature type="transmembrane region" description="Helical" evidence="8">
    <location>
        <begin position="174"/>
        <end position="197"/>
    </location>
</feature>
<feature type="domain" description="Major facilitator superfamily (MFS) profile" evidence="9">
    <location>
        <begin position="48"/>
        <end position="521"/>
    </location>
</feature>
<dbReference type="InterPro" id="IPR007085">
    <property type="entry name" value="DNA/pantothenate-metab_flavo_C"/>
</dbReference>
<feature type="non-terminal residue" evidence="10">
    <location>
        <position position="871"/>
    </location>
</feature>
<feature type="compositionally biased region" description="Polar residues" evidence="7">
    <location>
        <begin position="525"/>
        <end position="541"/>
    </location>
</feature>
<keyword evidence="4 8" id="KW-0812">Transmembrane</keyword>
<evidence type="ECO:0000256" key="1">
    <source>
        <dbReference type="ARBA" id="ARBA00004141"/>
    </source>
</evidence>
<dbReference type="InterPro" id="IPR020846">
    <property type="entry name" value="MFS_dom"/>
</dbReference>
<evidence type="ECO:0000256" key="8">
    <source>
        <dbReference type="SAM" id="Phobius"/>
    </source>
</evidence>
<feature type="transmembrane region" description="Helical" evidence="8">
    <location>
        <begin position="435"/>
        <end position="456"/>
    </location>
</feature>
<reference evidence="10" key="1">
    <citation type="submission" date="2022-03" db="EMBL/GenBank/DDBJ databases">
        <authorList>
            <person name="Martin H S."/>
        </authorList>
    </citation>
    <scope>NUCLEOTIDE SEQUENCE</scope>
</reference>
<feature type="region of interest" description="Disordered" evidence="7">
    <location>
        <begin position="525"/>
        <end position="547"/>
    </location>
</feature>
<feature type="transmembrane region" description="Helical" evidence="8">
    <location>
        <begin position="410"/>
        <end position="429"/>
    </location>
</feature>
<sequence>MKQKHGKVRIQKVHKMASNGKIEKGAKSGLTTTLDDAMMLTGFGIYNIAHMLLSGTILMGVILQNLALGYVMPAAQCDLELTLQQRGWLAAIPFLAVILTSYFWGWLADTRGRRPVMLYSMLISVIMSVLASFAPNLVSFAALEFLSAIFMSGSTAVVYTYLGEFNNLRHRDKMVAFGSSFVGIGTVVLPGISWLILPHEFSFPIEFLGINYRSWRLLIVACAMPYFISAILLIFAPESPKFLYSSGRHEECLKILKSIYSINKWMPAEEFPVKSLIIETQSAKCEEGEKGKTASIIASMRDQTVPLFRPPLLPWTILACFVQFGIFATTNGFYVWFPMILNSLANNGATDMRICDILDAGKVVAANGTTVVCDDTMNTAAFERSIYIGLVFCSMYLVVGVVVDLVGKKAILVCVLAATGLCGVGAHLAPGQQLAVVLFAIFQMSGACIGIMNAVAVELFPTRFRAMAICLSMMMGRVGSMVGSNLIGLFLEINCGASFYLFGGVIILCGAFCLALPNRKRQISTEKQTVEPAQNDSNEPANSFKGHFTERNSSQAKMASGAWEEFFAVHLPPTDFEDNRSLLKEFCERHDKYGNRIALVTSGGTTVPLEHNTVRFVDNFSAGTRGSASAEYFLEHGYAVIFMHRQKSLEPYTRHFSGQKLLDMLELNERGPNTTITVKPDSVDVLAPVLARYKAAHAAGALLHVSFTAVSEYFWLLRAACECLARLGPRALLYLAAAVSDFYVPKDRVPTHKMQSECGPPVIQLYLVPKMLAPLVSLWVPNAYVVSFKLETDESLLIPKARAALDKYKHKMVVANLLQTRHHRVILVTPEASQEVVLTREEVHAGVDIEATIVAEIVRLHTEHLGGPSVR</sequence>
<feature type="transmembrane region" description="Helical" evidence="8">
    <location>
        <begin position="87"/>
        <end position="104"/>
    </location>
</feature>
<comment type="subcellular location">
    <subcellularLocation>
        <location evidence="1">Membrane</location>
        <topology evidence="1">Multi-pass membrane protein</topology>
    </subcellularLocation>
</comment>
<dbReference type="InterPro" id="IPR035929">
    <property type="entry name" value="CoaB-like_sf"/>
</dbReference>
<dbReference type="Pfam" id="PF07690">
    <property type="entry name" value="MFS_1"/>
    <property type="match status" value="2"/>
</dbReference>
<organism evidence="10 11">
    <name type="scientific">Iphiclides podalirius</name>
    <name type="common">scarce swallowtail</name>
    <dbReference type="NCBI Taxonomy" id="110791"/>
    <lineage>
        <taxon>Eukaryota</taxon>
        <taxon>Metazoa</taxon>
        <taxon>Ecdysozoa</taxon>
        <taxon>Arthropoda</taxon>
        <taxon>Hexapoda</taxon>
        <taxon>Insecta</taxon>
        <taxon>Pterygota</taxon>
        <taxon>Neoptera</taxon>
        <taxon>Endopterygota</taxon>
        <taxon>Lepidoptera</taxon>
        <taxon>Glossata</taxon>
        <taxon>Ditrysia</taxon>
        <taxon>Papilionoidea</taxon>
        <taxon>Papilionidae</taxon>
        <taxon>Papilioninae</taxon>
        <taxon>Iphiclides</taxon>
    </lineage>
</organism>
<feature type="transmembrane region" description="Helical" evidence="8">
    <location>
        <begin position="385"/>
        <end position="403"/>
    </location>
</feature>
<evidence type="ECO:0000256" key="5">
    <source>
        <dbReference type="ARBA" id="ARBA00022989"/>
    </source>
</evidence>
<keyword evidence="3" id="KW-0813">Transport</keyword>
<evidence type="ECO:0000259" key="9">
    <source>
        <dbReference type="PROSITE" id="PS50850"/>
    </source>
</evidence>
<evidence type="ECO:0000313" key="11">
    <source>
        <dbReference type="Proteomes" id="UP000837857"/>
    </source>
</evidence>
<feature type="transmembrane region" description="Helical" evidence="8">
    <location>
        <begin position="497"/>
        <end position="517"/>
    </location>
</feature>
<evidence type="ECO:0000256" key="7">
    <source>
        <dbReference type="SAM" id="MobiDB-lite"/>
    </source>
</evidence>
<feature type="transmembrane region" description="Helical" evidence="8">
    <location>
        <begin position="116"/>
        <end position="134"/>
    </location>
</feature>
<comment type="similarity">
    <text evidence="2">Belongs to the PPC synthetase family.</text>
</comment>
<feature type="transmembrane region" description="Helical" evidence="8">
    <location>
        <begin position="468"/>
        <end position="491"/>
    </location>
</feature>
<dbReference type="PROSITE" id="PS50850">
    <property type="entry name" value="MFS"/>
    <property type="match status" value="1"/>
</dbReference>
<dbReference type="SUPFAM" id="SSF102645">
    <property type="entry name" value="CoaB-like"/>
    <property type="match status" value="1"/>
</dbReference>
<gene>
    <name evidence="10" type="ORF">IPOD504_LOCUS2332</name>
</gene>
<accession>A0ABN8HVF9</accession>
<evidence type="ECO:0000256" key="2">
    <source>
        <dbReference type="ARBA" id="ARBA00005703"/>
    </source>
</evidence>
<feature type="transmembrane region" description="Helical" evidence="8">
    <location>
        <begin position="140"/>
        <end position="162"/>
    </location>
</feature>
<protein>
    <recommendedName>
        <fullName evidence="9">Major facilitator superfamily (MFS) profile domain-containing protein</fullName>
    </recommendedName>
</protein>
<proteinExistence type="inferred from homology"/>
<dbReference type="Proteomes" id="UP000837857">
    <property type="component" value="Chromosome 12"/>
</dbReference>
<name>A0ABN8HVF9_9NEOP</name>
<evidence type="ECO:0000256" key="6">
    <source>
        <dbReference type="ARBA" id="ARBA00023136"/>
    </source>
</evidence>
<feature type="transmembrane region" description="Helical" evidence="8">
    <location>
        <begin position="312"/>
        <end position="337"/>
    </location>
</feature>
<feature type="transmembrane region" description="Helical" evidence="8">
    <location>
        <begin position="48"/>
        <end position="67"/>
    </location>
</feature>
<dbReference type="InterPro" id="IPR036259">
    <property type="entry name" value="MFS_trans_sf"/>
</dbReference>
<dbReference type="PANTHER" id="PTHR23511">
    <property type="entry name" value="SYNAPTIC VESICLE GLYCOPROTEIN 2"/>
    <property type="match status" value="1"/>
</dbReference>
<dbReference type="Pfam" id="PF04127">
    <property type="entry name" value="DFP"/>
    <property type="match status" value="1"/>
</dbReference>
<evidence type="ECO:0000313" key="10">
    <source>
        <dbReference type="EMBL" id="CAH2040160.1"/>
    </source>
</evidence>
<dbReference type="Gene3D" id="3.40.50.10300">
    <property type="entry name" value="CoaB-like"/>
    <property type="match status" value="1"/>
</dbReference>
<feature type="transmembrane region" description="Helical" evidence="8">
    <location>
        <begin position="217"/>
        <end position="236"/>
    </location>
</feature>
<keyword evidence="11" id="KW-1185">Reference proteome</keyword>
<evidence type="ECO:0000256" key="4">
    <source>
        <dbReference type="ARBA" id="ARBA00022692"/>
    </source>
</evidence>
<dbReference type="EMBL" id="OW152824">
    <property type="protein sequence ID" value="CAH2040160.1"/>
    <property type="molecule type" value="Genomic_DNA"/>
</dbReference>
<dbReference type="InterPro" id="IPR011701">
    <property type="entry name" value="MFS"/>
</dbReference>
<keyword evidence="6 8" id="KW-0472">Membrane</keyword>
<dbReference type="SUPFAM" id="SSF103473">
    <property type="entry name" value="MFS general substrate transporter"/>
    <property type="match status" value="1"/>
</dbReference>
<keyword evidence="5 8" id="KW-1133">Transmembrane helix</keyword>